<dbReference type="Proteomes" id="UP001367030">
    <property type="component" value="Unassembled WGS sequence"/>
</dbReference>
<proteinExistence type="inferred from homology"/>
<dbReference type="PIRSF" id="PIRSF017082">
    <property type="entry name" value="YflP"/>
    <property type="match status" value="1"/>
</dbReference>
<keyword evidence="4" id="KW-1185">Reference proteome</keyword>
<dbReference type="InterPro" id="IPR005064">
    <property type="entry name" value="BUG"/>
</dbReference>
<dbReference type="EMBL" id="JBBKZS010000004">
    <property type="protein sequence ID" value="MEJ8855127.1"/>
    <property type="molecule type" value="Genomic_DNA"/>
</dbReference>
<comment type="similarity">
    <text evidence="1">Belongs to the UPF0065 (bug) family.</text>
</comment>
<dbReference type="Gene3D" id="3.40.190.150">
    <property type="entry name" value="Bordetella uptake gene, domain 1"/>
    <property type="match status" value="1"/>
</dbReference>
<evidence type="ECO:0000313" key="3">
    <source>
        <dbReference type="EMBL" id="MEJ8855127.1"/>
    </source>
</evidence>
<evidence type="ECO:0000256" key="1">
    <source>
        <dbReference type="ARBA" id="ARBA00006987"/>
    </source>
</evidence>
<comment type="caution">
    <text evidence="3">The sequence shown here is derived from an EMBL/GenBank/DDBJ whole genome shotgun (WGS) entry which is preliminary data.</text>
</comment>
<dbReference type="SUPFAM" id="SSF53850">
    <property type="entry name" value="Periplasmic binding protein-like II"/>
    <property type="match status" value="1"/>
</dbReference>
<dbReference type="RefSeq" id="WP_340335216.1">
    <property type="nucleotide sequence ID" value="NZ_JBBKZS010000004.1"/>
</dbReference>
<dbReference type="InterPro" id="IPR042100">
    <property type="entry name" value="Bug_dom1"/>
</dbReference>
<accession>A0ABU8X8X1</accession>
<name>A0ABU8X8X1_9BURK</name>
<dbReference type="CDD" id="cd07012">
    <property type="entry name" value="PBP2_Bug_TTT"/>
    <property type="match status" value="1"/>
</dbReference>
<reference evidence="3 4" key="1">
    <citation type="submission" date="2024-03" db="EMBL/GenBank/DDBJ databases">
        <title>Novel species of the genus Variovorax.</title>
        <authorList>
            <person name="Liu Q."/>
            <person name="Xin Y.-H."/>
        </authorList>
    </citation>
    <scope>NUCLEOTIDE SEQUENCE [LARGE SCALE GENOMIC DNA]</scope>
    <source>
        <strain evidence="3 4">KACC 18901</strain>
    </source>
</reference>
<gene>
    <name evidence="3" type="ORF">WKW79_11140</name>
</gene>
<dbReference type="PANTHER" id="PTHR42928">
    <property type="entry name" value="TRICARBOXYLATE-BINDING PROTEIN"/>
    <property type="match status" value="1"/>
</dbReference>
<dbReference type="PANTHER" id="PTHR42928:SF5">
    <property type="entry name" value="BLR1237 PROTEIN"/>
    <property type="match status" value="1"/>
</dbReference>
<protein>
    <submittedName>
        <fullName evidence="3">Tripartite tricarboxylate transporter substrate binding protein</fullName>
    </submittedName>
</protein>
<evidence type="ECO:0000256" key="2">
    <source>
        <dbReference type="SAM" id="SignalP"/>
    </source>
</evidence>
<dbReference type="Pfam" id="PF03401">
    <property type="entry name" value="TctC"/>
    <property type="match status" value="1"/>
</dbReference>
<evidence type="ECO:0000313" key="4">
    <source>
        <dbReference type="Proteomes" id="UP001367030"/>
    </source>
</evidence>
<keyword evidence="2" id="KW-0732">Signal</keyword>
<organism evidence="3 4">
    <name type="scientific">Variovorax robiniae</name>
    <dbReference type="NCBI Taxonomy" id="1836199"/>
    <lineage>
        <taxon>Bacteria</taxon>
        <taxon>Pseudomonadati</taxon>
        <taxon>Pseudomonadota</taxon>
        <taxon>Betaproteobacteria</taxon>
        <taxon>Burkholderiales</taxon>
        <taxon>Comamonadaceae</taxon>
        <taxon>Variovorax</taxon>
    </lineage>
</organism>
<dbReference type="Gene3D" id="3.40.190.10">
    <property type="entry name" value="Periplasmic binding protein-like II"/>
    <property type="match status" value="1"/>
</dbReference>
<feature type="signal peptide" evidence="2">
    <location>
        <begin position="1"/>
        <end position="21"/>
    </location>
</feature>
<feature type="chain" id="PRO_5045648968" evidence="2">
    <location>
        <begin position="22"/>
        <end position="323"/>
    </location>
</feature>
<sequence>MKFHKTLAIVATLACASAASAQGYPTRPITMVVPAPAGGATDAIARALATEMGQQLKQPIVVDNKPGATGMLGTQAVARAAPDGYTLLMTVSAPILNAPYLFQKVPYDVSRDLAFISQVCTAAMVLAVGKDVPATTMKEFTAWAEKNKGKVSYGSFGIGGAGHLVSAYLNETRKLDMNHVAYKGEAPMVQDIISGQIPWGVGSVGTLAPHIASGKVRALAVFGDHRLKELPNVPTMAEAGFPEPEYRPMGWMVMMAPANTPAPVLARLEEVTRAATQSDSVKARFQFFGFEAVGSSAEQFRREYEAARPVAQKLIQISGAKAE</sequence>